<proteinExistence type="predicted"/>
<organism evidence="1">
    <name type="scientific">Anguilla anguilla</name>
    <name type="common">European freshwater eel</name>
    <name type="synonym">Muraena anguilla</name>
    <dbReference type="NCBI Taxonomy" id="7936"/>
    <lineage>
        <taxon>Eukaryota</taxon>
        <taxon>Metazoa</taxon>
        <taxon>Chordata</taxon>
        <taxon>Craniata</taxon>
        <taxon>Vertebrata</taxon>
        <taxon>Euteleostomi</taxon>
        <taxon>Actinopterygii</taxon>
        <taxon>Neopterygii</taxon>
        <taxon>Teleostei</taxon>
        <taxon>Anguilliformes</taxon>
        <taxon>Anguillidae</taxon>
        <taxon>Anguilla</taxon>
    </lineage>
</organism>
<reference evidence="1" key="2">
    <citation type="journal article" date="2015" name="Fish Shellfish Immunol.">
        <title>Early steps in the European eel (Anguilla anguilla)-Vibrio vulnificus interaction in the gills: Role of the RtxA13 toxin.</title>
        <authorList>
            <person name="Callol A."/>
            <person name="Pajuelo D."/>
            <person name="Ebbesson L."/>
            <person name="Teles M."/>
            <person name="MacKenzie S."/>
            <person name="Amaro C."/>
        </authorList>
    </citation>
    <scope>NUCLEOTIDE SEQUENCE</scope>
</reference>
<accession>A0A0E9PXH1</accession>
<dbReference type="EMBL" id="GBXM01099595">
    <property type="protein sequence ID" value="JAH08982.1"/>
    <property type="molecule type" value="Transcribed_RNA"/>
</dbReference>
<reference evidence="1" key="1">
    <citation type="submission" date="2014-11" db="EMBL/GenBank/DDBJ databases">
        <authorList>
            <person name="Amaro Gonzalez C."/>
        </authorList>
    </citation>
    <scope>NUCLEOTIDE SEQUENCE</scope>
</reference>
<sequence length="54" mass="6206">MERDYSLSRRAQLHTKLSASCLTEKKLSKIFKRYEKGSKGQAMHDSSISFQLNA</sequence>
<dbReference type="AlphaFoldDB" id="A0A0E9PXH1"/>
<name>A0A0E9PXH1_ANGAN</name>
<evidence type="ECO:0000313" key="1">
    <source>
        <dbReference type="EMBL" id="JAH08982.1"/>
    </source>
</evidence>
<protein>
    <submittedName>
        <fullName evidence="1">Uncharacterized protein</fullName>
    </submittedName>
</protein>